<keyword evidence="1" id="KW-0812">Transmembrane</keyword>
<comment type="caution">
    <text evidence="2">The sequence shown here is derived from an EMBL/GenBank/DDBJ whole genome shotgun (WGS) entry which is preliminary data.</text>
</comment>
<sequence length="104" mass="12180">MKDWWLILAAFTLSIAQAYSSYLLHNDLIQQEIVQWFISVIYLPLYIILLFIGVFLEGVVGMHVLKGGGIFPYLNDGLWCVSIIILLPLNLWFCRLYARFRKRI</sequence>
<reference evidence="2 3" key="1">
    <citation type="journal article" date="2024" name="ISME J.">
        <title>Tailless and filamentous prophages are predominant in marine Vibrio.</title>
        <authorList>
            <person name="Steensen K."/>
            <person name="Seneca J."/>
            <person name="Bartlau N."/>
            <person name="Yu X.A."/>
            <person name="Hussain F.A."/>
            <person name="Polz M.F."/>
        </authorList>
    </citation>
    <scope>NUCLEOTIDE SEQUENCE [LARGE SCALE GENOMIC DNA]</scope>
    <source>
        <strain evidence="2 3">10N.222.51.A1</strain>
    </source>
</reference>
<organism evidence="2 3">
    <name type="scientific">Vibrio gallaecicus</name>
    <dbReference type="NCBI Taxonomy" id="552386"/>
    <lineage>
        <taxon>Bacteria</taxon>
        <taxon>Pseudomonadati</taxon>
        <taxon>Pseudomonadota</taxon>
        <taxon>Gammaproteobacteria</taxon>
        <taxon>Vibrionales</taxon>
        <taxon>Vibrionaceae</taxon>
        <taxon>Vibrio</taxon>
    </lineage>
</organism>
<feature type="transmembrane region" description="Helical" evidence="1">
    <location>
        <begin position="36"/>
        <end position="56"/>
    </location>
</feature>
<evidence type="ECO:0000313" key="3">
    <source>
        <dbReference type="Proteomes" id="UP001570417"/>
    </source>
</evidence>
<accession>A0ABV4NGK1</accession>
<gene>
    <name evidence="2" type="ORF">AB4566_20020</name>
</gene>
<name>A0ABV4NGK1_9VIBR</name>
<feature type="transmembrane region" description="Helical" evidence="1">
    <location>
        <begin position="6"/>
        <end position="24"/>
    </location>
</feature>
<proteinExistence type="predicted"/>
<protein>
    <submittedName>
        <fullName evidence="2">Uncharacterized protein</fullName>
    </submittedName>
</protein>
<feature type="transmembrane region" description="Helical" evidence="1">
    <location>
        <begin position="76"/>
        <end position="98"/>
    </location>
</feature>
<dbReference type="RefSeq" id="WP_372268081.1">
    <property type="nucleotide sequence ID" value="NZ_JBFRUW010000089.1"/>
</dbReference>
<evidence type="ECO:0000256" key="1">
    <source>
        <dbReference type="SAM" id="Phobius"/>
    </source>
</evidence>
<keyword evidence="1" id="KW-1133">Transmembrane helix</keyword>
<dbReference type="Proteomes" id="UP001570417">
    <property type="component" value="Unassembled WGS sequence"/>
</dbReference>
<keyword evidence="3" id="KW-1185">Reference proteome</keyword>
<evidence type="ECO:0000313" key="2">
    <source>
        <dbReference type="EMBL" id="MFA0570554.1"/>
    </source>
</evidence>
<keyword evidence="1" id="KW-0472">Membrane</keyword>
<dbReference type="EMBL" id="JBFRUW010000089">
    <property type="protein sequence ID" value="MFA0570554.1"/>
    <property type="molecule type" value="Genomic_DNA"/>
</dbReference>